<gene>
    <name evidence="2" type="ORF">FGS76_08815</name>
</gene>
<reference evidence="2 3" key="1">
    <citation type="submission" date="2019-05" db="EMBL/GenBank/DDBJ databases">
        <title>Genome of Alcanivorax gelatiniphagus, an oil degrading marine bacteria.</title>
        <authorList>
            <person name="Kwon K.K."/>
        </authorList>
    </citation>
    <scope>NUCLEOTIDE SEQUENCE [LARGE SCALE GENOMIC DNA]</scope>
    <source>
        <strain evidence="2 3">MEBiC 08158</strain>
    </source>
</reference>
<dbReference type="EMBL" id="VCQT01000027">
    <property type="protein sequence ID" value="TMW13153.1"/>
    <property type="molecule type" value="Genomic_DNA"/>
</dbReference>
<proteinExistence type="predicted"/>
<dbReference type="InterPro" id="IPR029069">
    <property type="entry name" value="HotDog_dom_sf"/>
</dbReference>
<organism evidence="2 3">
    <name type="scientific">Alloalcanivorax gelatiniphagus</name>
    <dbReference type="NCBI Taxonomy" id="1194167"/>
    <lineage>
        <taxon>Bacteria</taxon>
        <taxon>Pseudomonadati</taxon>
        <taxon>Pseudomonadota</taxon>
        <taxon>Gammaproteobacteria</taxon>
        <taxon>Oceanospirillales</taxon>
        <taxon>Alcanivoracaceae</taxon>
        <taxon>Alloalcanivorax</taxon>
    </lineage>
</organism>
<evidence type="ECO:0000313" key="2">
    <source>
        <dbReference type="EMBL" id="TMW13153.1"/>
    </source>
</evidence>
<sequence length="143" mass="15895">MRFNDNGPPRDNGAIEYQQVLEQAHFDRFAALSGDHNPIHVNPDYAAGTRFGATVSHGMLLFTALRGLIARHYPGAELESQDLMFPAPAFAGEPITLQLEVLAPPADDRLELRTRVRNGSGEPCLEGRCRLRLNHRPDQEARP</sequence>
<evidence type="ECO:0000313" key="3">
    <source>
        <dbReference type="Proteomes" id="UP000739180"/>
    </source>
</evidence>
<dbReference type="PANTHER" id="PTHR43437">
    <property type="entry name" value="HYDROXYACYL-THIOESTER DEHYDRATASE TYPE 2, MITOCHONDRIAL-RELATED"/>
    <property type="match status" value="1"/>
</dbReference>
<dbReference type="Pfam" id="PF01575">
    <property type="entry name" value="MaoC_dehydratas"/>
    <property type="match status" value="1"/>
</dbReference>
<protein>
    <recommendedName>
        <fullName evidence="1">MaoC-like domain-containing protein</fullName>
    </recommendedName>
</protein>
<comment type="caution">
    <text evidence="2">The sequence shown here is derived from an EMBL/GenBank/DDBJ whole genome shotgun (WGS) entry which is preliminary data.</text>
</comment>
<dbReference type="Gene3D" id="3.10.129.10">
    <property type="entry name" value="Hotdog Thioesterase"/>
    <property type="match status" value="1"/>
</dbReference>
<dbReference type="Proteomes" id="UP000739180">
    <property type="component" value="Unassembled WGS sequence"/>
</dbReference>
<dbReference type="SUPFAM" id="SSF54637">
    <property type="entry name" value="Thioesterase/thiol ester dehydrase-isomerase"/>
    <property type="match status" value="1"/>
</dbReference>
<dbReference type="InterPro" id="IPR003965">
    <property type="entry name" value="Fatty_acid_synthase"/>
</dbReference>
<dbReference type="InterPro" id="IPR002539">
    <property type="entry name" value="MaoC-like_dom"/>
</dbReference>
<feature type="domain" description="MaoC-like" evidence="1">
    <location>
        <begin position="18"/>
        <end position="101"/>
    </location>
</feature>
<dbReference type="RefSeq" id="WP_138772258.1">
    <property type="nucleotide sequence ID" value="NZ_JBHSSX010000012.1"/>
</dbReference>
<accession>A0ABY2XN81</accession>
<dbReference type="InterPro" id="IPR050965">
    <property type="entry name" value="UPF0336/Enoyl-CoA_hydratase"/>
</dbReference>
<dbReference type="PANTHER" id="PTHR43437:SF3">
    <property type="entry name" value="HYDROXYACYL-THIOESTER DEHYDRATASE TYPE 2, MITOCHONDRIAL"/>
    <property type="match status" value="1"/>
</dbReference>
<dbReference type="PRINTS" id="PR01483">
    <property type="entry name" value="FASYNTHASE"/>
</dbReference>
<name>A0ABY2XN81_9GAMM</name>
<evidence type="ECO:0000259" key="1">
    <source>
        <dbReference type="Pfam" id="PF01575"/>
    </source>
</evidence>
<keyword evidence="3" id="KW-1185">Reference proteome</keyword>